<name>A0AAD5UI50_9FUNG</name>
<proteinExistence type="predicted"/>
<evidence type="ECO:0000313" key="6">
    <source>
        <dbReference type="EMBL" id="KAJ3253787.1"/>
    </source>
</evidence>
<dbReference type="Proteomes" id="UP001210925">
    <property type="component" value="Unassembled WGS sequence"/>
</dbReference>
<evidence type="ECO:0000256" key="4">
    <source>
        <dbReference type="ARBA" id="ARBA00023136"/>
    </source>
</evidence>
<dbReference type="EMBL" id="JADGKB010000049">
    <property type="protein sequence ID" value="KAJ3256531.1"/>
    <property type="molecule type" value="Genomic_DNA"/>
</dbReference>
<dbReference type="GO" id="GO:0016020">
    <property type="term" value="C:membrane"/>
    <property type="evidence" value="ECO:0007669"/>
    <property type="project" value="UniProtKB-SubCell"/>
</dbReference>
<keyword evidence="2 5" id="KW-0812">Transmembrane</keyword>
<sequence length="730" mass="83089">MLVKSTVIGAIGWFTAAQFVKYTGLAEPTTKWPALSVYGASLVLGLCPIPVLKLISVESRQVFPVLSLATAAALILDGLATVLCPFLYTFQSTTPVEGLAAIAFGAGCGILDWIVNSTLNNSSTTDLKRLRDTINLVNQWLSTTHDSAISRPLFQNLPELCASLFGSIKSKRGLFHSQYKDLPVNIFKPQNIFILKLIYFQYDNSLSFCISPEILPESTKKILLSGDLTNLSPMYKGNLLTRDKDNRIMFNMLEYYLFCFCQCSTLLDSVTDSNIKPQFQLILNPNYFDLLRQYLSFFIPKKHEEIMQTPVKNQPKQAPIQLDNSSIFRCTAIDSPHSALKSSQFFIEALIEELLCQNDFESVGLNCSKITVTITKLELFSLDLRYMNDQRMPLDQDNLYEIIKVQSYKSFTVKFYRFLYMAFLHWPNDVSIGGVTIQSNFVKDNFLFYTKIFQLFLARSQKFDFYSSARPQKPIINKLTTVPAAVQKTDDFLSITEKIIDCYADNNLITLLKAMETALLSLDNYSTGIVAKTAVTATPSRAFGTPRMGSFKDHSGDVTYQYRNSGPKTRLHIISLHTKYDYLPLFEEPPQSDELILPAILRSRLHETLERLKHKKTQHQSKPPPSQTFFEKLSQLFADQKEISADQLVLIDKTISRLEKTKAILSNLWQLPEYEQPILKKTSSDLFHLEETELNEIEPGVYEPQRYESVLTYRGREQVTVTKKDQIRSA</sequence>
<gene>
    <name evidence="6" type="ORF">HK103_000311</name>
    <name evidence="7" type="ORF">HK103_005274</name>
</gene>
<dbReference type="AlphaFoldDB" id="A0AAD5UI50"/>
<evidence type="ECO:0000313" key="7">
    <source>
        <dbReference type="EMBL" id="KAJ3256531.1"/>
    </source>
</evidence>
<keyword evidence="3 5" id="KW-1133">Transmembrane helix</keyword>
<dbReference type="InterPro" id="IPR024129">
    <property type="entry name" value="Sphingomy_SMPD4"/>
</dbReference>
<dbReference type="PANTHER" id="PTHR12988:SF6">
    <property type="entry name" value="SPHINGOMYELIN PHOSPHODIESTERASE 4"/>
    <property type="match status" value="1"/>
</dbReference>
<keyword evidence="8" id="KW-1185">Reference proteome</keyword>
<dbReference type="EMBL" id="JADGKB010000100">
    <property type="protein sequence ID" value="KAJ3253787.1"/>
    <property type="molecule type" value="Genomic_DNA"/>
</dbReference>
<accession>A0AAD5UI50</accession>
<reference evidence="7" key="1">
    <citation type="submission" date="2020-05" db="EMBL/GenBank/DDBJ databases">
        <title>Phylogenomic resolution of chytrid fungi.</title>
        <authorList>
            <person name="Stajich J.E."/>
            <person name="Amses K."/>
            <person name="Simmons R."/>
            <person name="Seto K."/>
            <person name="Myers J."/>
            <person name="Bonds A."/>
            <person name="Quandt C.A."/>
            <person name="Barry K."/>
            <person name="Liu P."/>
            <person name="Grigoriev I."/>
            <person name="Longcore J.E."/>
            <person name="James T.Y."/>
        </authorList>
    </citation>
    <scope>NUCLEOTIDE SEQUENCE</scope>
    <source>
        <strain evidence="7">PLAUS21</strain>
    </source>
</reference>
<comment type="caution">
    <text evidence="7">The sequence shown here is derived from an EMBL/GenBank/DDBJ whole genome shotgun (WGS) entry which is preliminary data.</text>
</comment>
<feature type="transmembrane region" description="Helical" evidence="5">
    <location>
        <begin position="62"/>
        <end position="88"/>
    </location>
</feature>
<evidence type="ECO:0000256" key="1">
    <source>
        <dbReference type="ARBA" id="ARBA00004167"/>
    </source>
</evidence>
<evidence type="ECO:0000313" key="8">
    <source>
        <dbReference type="Proteomes" id="UP001210925"/>
    </source>
</evidence>
<dbReference type="PANTHER" id="PTHR12988">
    <property type="entry name" value="SPHINGOMYELIN PHOSPHODIESTERASE 4"/>
    <property type="match status" value="1"/>
</dbReference>
<keyword evidence="4 5" id="KW-0472">Membrane</keyword>
<organism evidence="7 8">
    <name type="scientific">Boothiomyces macroporosus</name>
    <dbReference type="NCBI Taxonomy" id="261099"/>
    <lineage>
        <taxon>Eukaryota</taxon>
        <taxon>Fungi</taxon>
        <taxon>Fungi incertae sedis</taxon>
        <taxon>Chytridiomycota</taxon>
        <taxon>Chytridiomycota incertae sedis</taxon>
        <taxon>Chytridiomycetes</taxon>
        <taxon>Rhizophydiales</taxon>
        <taxon>Terramycetaceae</taxon>
        <taxon>Boothiomyces</taxon>
    </lineage>
</organism>
<dbReference type="GO" id="GO:0046513">
    <property type="term" value="P:ceramide biosynthetic process"/>
    <property type="evidence" value="ECO:0007669"/>
    <property type="project" value="TreeGrafter"/>
</dbReference>
<evidence type="ECO:0000256" key="5">
    <source>
        <dbReference type="SAM" id="Phobius"/>
    </source>
</evidence>
<comment type="subcellular location">
    <subcellularLocation>
        <location evidence="1">Membrane</location>
        <topology evidence="1">Single-pass membrane protein</topology>
    </subcellularLocation>
</comment>
<evidence type="ECO:0000256" key="3">
    <source>
        <dbReference type="ARBA" id="ARBA00022989"/>
    </source>
</evidence>
<evidence type="ECO:0000256" key="2">
    <source>
        <dbReference type="ARBA" id="ARBA00022692"/>
    </source>
</evidence>
<dbReference type="GO" id="GO:0006685">
    <property type="term" value="P:sphingomyelin catabolic process"/>
    <property type="evidence" value="ECO:0007669"/>
    <property type="project" value="TreeGrafter"/>
</dbReference>
<dbReference type="GO" id="GO:0046475">
    <property type="term" value="P:glycerophospholipid catabolic process"/>
    <property type="evidence" value="ECO:0007669"/>
    <property type="project" value="TreeGrafter"/>
</dbReference>
<feature type="transmembrane region" description="Helical" evidence="5">
    <location>
        <begin position="36"/>
        <end position="55"/>
    </location>
</feature>
<protein>
    <submittedName>
        <fullName evidence="7">Uncharacterized protein</fullName>
    </submittedName>
</protein>
<dbReference type="GO" id="GO:0050290">
    <property type="term" value="F:sphingomyelin phosphodiesterase D activity"/>
    <property type="evidence" value="ECO:0007669"/>
    <property type="project" value="InterPro"/>
</dbReference>